<evidence type="ECO:0000313" key="3">
    <source>
        <dbReference type="EMBL" id="OAQ90817.1"/>
    </source>
</evidence>
<evidence type="ECO:0000313" key="2">
    <source>
        <dbReference type="EMBL" id="OAQ84031.1"/>
    </source>
</evidence>
<feature type="region of interest" description="Disordered" evidence="1">
    <location>
        <begin position="44"/>
        <end position="98"/>
    </location>
</feature>
<comment type="caution">
    <text evidence="2">The sequence shown here is derived from an EMBL/GenBank/DDBJ whole genome shotgun (WGS) entry which is preliminary data.</text>
</comment>
<dbReference type="Proteomes" id="UP000078340">
    <property type="component" value="Unassembled WGS sequence"/>
</dbReference>
<evidence type="ECO:0000313" key="4">
    <source>
        <dbReference type="Proteomes" id="UP000078240"/>
    </source>
</evidence>
<name>A0A179H3F3_PURLI</name>
<dbReference type="Proteomes" id="UP000078240">
    <property type="component" value="Unassembled WGS sequence"/>
</dbReference>
<evidence type="ECO:0000256" key="1">
    <source>
        <dbReference type="SAM" id="MobiDB-lite"/>
    </source>
</evidence>
<protein>
    <submittedName>
        <fullName evidence="2">Uncharacterized protein</fullName>
    </submittedName>
</protein>
<organism evidence="2 4">
    <name type="scientific">Purpureocillium lilacinum</name>
    <name type="common">Paecilomyces lilacinus</name>
    <dbReference type="NCBI Taxonomy" id="33203"/>
    <lineage>
        <taxon>Eukaryota</taxon>
        <taxon>Fungi</taxon>
        <taxon>Dikarya</taxon>
        <taxon>Ascomycota</taxon>
        <taxon>Pezizomycotina</taxon>
        <taxon>Sordariomycetes</taxon>
        <taxon>Hypocreomycetidae</taxon>
        <taxon>Hypocreales</taxon>
        <taxon>Ophiocordycipitaceae</taxon>
        <taxon>Purpureocillium</taxon>
    </lineage>
</organism>
<proteinExistence type="predicted"/>
<accession>A0A179H3F3</accession>
<reference evidence="2 4" key="1">
    <citation type="submission" date="2016-01" db="EMBL/GenBank/DDBJ databases">
        <title>Biosynthesis of antibiotic leucinostatins and their inhibition on Phytophthora in bio-control Purpureocillium lilacinum.</title>
        <authorList>
            <person name="Wang G."/>
            <person name="Liu Z."/>
            <person name="Lin R."/>
            <person name="Li E."/>
            <person name="Mao Z."/>
            <person name="Ling J."/>
            <person name="Yin W."/>
            <person name="Xie B."/>
        </authorList>
    </citation>
    <scope>NUCLEOTIDE SEQUENCE [LARGE SCALE GENOMIC DNA]</scope>
    <source>
        <strain evidence="2">PLBJ-1</strain>
        <strain evidence="3">PLFJ-1</strain>
    </source>
</reference>
<feature type="compositionally biased region" description="Polar residues" evidence="1">
    <location>
        <begin position="63"/>
        <end position="72"/>
    </location>
</feature>
<dbReference type="EMBL" id="LSBH01000002">
    <property type="protein sequence ID" value="OAQ84031.1"/>
    <property type="molecule type" value="Genomic_DNA"/>
</dbReference>
<gene>
    <name evidence="2" type="ORF">VFPBJ_02799</name>
    <name evidence="3" type="ORF">VFPFJ_04976</name>
</gene>
<sequence>MLAPSLQCLPLLILDHISRRQPLASSLCRTNRSPIFTQRILPPLRRCPPPIHPAQDPGFRSHNGVSSARQTPPSRPTKEPGPTAAAARQGPHTGRALEDRCRPKQIYALYSREPLLCRASLPVPVRPCSSFPSRRQRLALAFNPLAFSLVHH</sequence>
<dbReference type="EMBL" id="LSBI01000004">
    <property type="protein sequence ID" value="OAQ90817.1"/>
    <property type="molecule type" value="Genomic_DNA"/>
</dbReference>
<dbReference type="AlphaFoldDB" id="A0A179H3F3"/>